<evidence type="ECO:0000313" key="4">
    <source>
        <dbReference type="EMBL" id="PRQ32846.1"/>
    </source>
</evidence>
<sequence length="178" mass="19413">MKGKITHALSVSLSLSVFLSSCISKELKSKASPAPAVVDLLLQIEQSKGGGDPAWHERLNPDRQGRHHQSGREVTSKNGGARSSLSSLPLQPPRITECLVSDETGTIVFTARNDQVDIMKPSTTVIPRNTKIDMFIKGTMRLAVDKWGCVEVTEPASFEVKEVNNLSLVEYELLSVAE</sequence>
<proteinExistence type="predicted"/>
<dbReference type="InterPro" id="IPR012340">
    <property type="entry name" value="NA-bd_OB-fold"/>
</dbReference>
<feature type="signal peptide" evidence="2">
    <location>
        <begin position="1"/>
        <end position="24"/>
    </location>
</feature>
<dbReference type="EMBL" id="PDCK01000043">
    <property type="protein sequence ID" value="PRQ32846.1"/>
    <property type="molecule type" value="Genomic_DNA"/>
</dbReference>
<feature type="region of interest" description="Disordered" evidence="1">
    <location>
        <begin position="49"/>
        <end position="89"/>
    </location>
</feature>
<keyword evidence="5" id="KW-1185">Reference proteome</keyword>
<gene>
    <name evidence="4" type="ORF">RchiOBHm_Chr5g0050941</name>
</gene>
<feature type="domain" description="Single-stranded DNA binding protein Ssb-like OB fold" evidence="3">
    <location>
        <begin position="73"/>
        <end position="152"/>
    </location>
</feature>
<dbReference type="InterPro" id="IPR048970">
    <property type="entry name" value="OB_Ssb-like"/>
</dbReference>
<dbReference type="PROSITE" id="PS51257">
    <property type="entry name" value="PROKAR_LIPOPROTEIN"/>
    <property type="match status" value="1"/>
</dbReference>
<evidence type="ECO:0000313" key="5">
    <source>
        <dbReference type="Proteomes" id="UP000238479"/>
    </source>
</evidence>
<dbReference type="PANTHER" id="PTHR31472:SF13">
    <property type="entry name" value="OB DOMAIN-CONTAINING PROTEIN"/>
    <property type="match status" value="1"/>
</dbReference>
<dbReference type="Pfam" id="PF21473">
    <property type="entry name" value="OB_Ssb-like"/>
    <property type="match status" value="1"/>
</dbReference>
<accession>A0A2P6QF83</accession>
<dbReference type="Gene3D" id="2.40.50.140">
    <property type="entry name" value="Nucleic acid-binding proteins"/>
    <property type="match status" value="1"/>
</dbReference>
<organism evidence="4 5">
    <name type="scientific">Rosa chinensis</name>
    <name type="common">China rose</name>
    <dbReference type="NCBI Taxonomy" id="74649"/>
    <lineage>
        <taxon>Eukaryota</taxon>
        <taxon>Viridiplantae</taxon>
        <taxon>Streptophyta</taxon>
        <taxon>Embryophyta</taxon>
        <taxon>Tracheophyta</taxon>
        <taxon>Spermatophyta</taxon>
        <taxon>Magnoliopsida</taxon>
        <taxon>eudicotyledons</taxon>
        <taxon>Gunneridae</taxon>
        <taxon>Pentapetalae</taxon>
        <taxon>rosids</taxon>
        <taxon>fabids</taxon>
        <taxon>Rosales</taxon>
        <taxon>Rosaceae</taxon>
        <taxon>Rosoideae</taxon>
        <taxon>Rosoideae incertae sedis</taxon>
        <taxon>Rosa</taxon>
    </lineage>
</organism>
<dbReference type="PANTHER" id="PTHR31472">
    <property type="entry name" value="OS05G0244600 PROTEIN"/>
    <property type="match status" value="1"/>
</dbReference>
<evidence type="ECO:0000256" key="1">
    <source>
        <dbReference type="SAM" id="MobiDB-lite"/>
    </source>
</evidence>
<feature type="compositionally biased region" description="Basic and acidic residues" evidence="1">
    <location>
        <begin position="54"/>
        <end position="75"/>
    </location>
</feature>
<dbReference type="Gramene" id="PRQ32846">
    <property type="protein sequence ID" value="PRQ32846"/>
    <property type="gene ID" value="RchiOBHm_Chr5g0050941"/>
</dbReference>
<keyword evidence="2" id="KW-0732">Signal</keyword>
<dbReference type="Proteomes" id="UP000238479">
    <property type="component" value="Chromosome 5"/>
</dbReference>
<comment type="caution">
    <text evidence="4">The sequence shown here is derived from an EMBL/GenBank/DDBJ whole genome shotgun (WGS) entry which is preliminary data.</text>
</comment>
<dbReference type="SUPFAM" id="SSF50249">
    <property type="entry name" value="Nucleic acid-binding proteins"/>
    <property type="match status" value="1"/>
</dbReference>
<feature type="chain" id="PRO_5015168814" evidence="2">
    <location>
        <begin position="25"/>
        <end position="178"/>
    </location>
</feature>
<dbReference type="AlphaFoldDB" id="A0A2P6QF83"/>
<reference evidence="4 5" key="1">
    <citation type="journal article" date="2018" name="Nat. Genet.">
        <title>The Rosa genome provides new insights in the design of modern roses.</title>
        <authorList>
            <person name="Bendahmane M."/>
        </authorList>
    </citation>
    <scope>NUCLEOTIDE SEQUENCE [LARGE SCALE GENOMIC DNA]</scope>
    <source>
        <strain evidence="5">cv. Old Blush</strain>
    </source>
</reference>
<evidence type="ECO:0000259" key="3">
    <source>
        <dbReference type="Pfam" id="PF21473"/>
    </source>
</evidence>
<evidence type="ECO:0000256" key="2">
    <source>
        <dbReference type="SAM" id="SignalP"/>
    </source>
</evidence>
<protein>
    <submittedName>
        <fullName evidence="4">Putative nucleic acid-binding protein</fullName>
    </submittedName>
</protein>
<name>A0A2P6QF83_ROSCH</name>